<evidence type="ECO:0000256" key="8">
    <source>
        <dbReference type="ARBA" id="ARBA00023065"/>
    </source>
</evidence>
<evidence type="ECO:0000313" key="14">
    <source>
        <dbReference type="EMBL" id="KAK6588575.1"/>
    </source>
</evidence>
<dbReference type="GO" id="GO:1990573">
    <property type="term" value="P:potassium ion import across plasma membrane"/>
    <property type="evidence" value="ECO:0007669"/>
    <property type="project" value="TreeGrafter"/>
</dbReference>
<keyword evidence="3 11" id="KW-0633">Potassium transport</keyword>
<dbReference type="Gene3D" id="2.60.40.1400">
    <property type="entry name" value="G protein-activated inward rectifier potassium channel 1"/>
    <property type="match status" value="1"/>
</dbReference>
<evidence type="ECO:0000256" key="7">
    <source>
        <dbReference type="ARBA" id="ARBA00022989"/>
    </source>
</evidence>
<evidence type="ECO:0000259" key="13">
    <source>
        <dbReference type="Pfam" id="PF17655"/>
    </source>
</evidence>
<reference evidence="14 15" key="1">
    <citation type="submission" date="2023-10" db="EMBL/GenBank/DDBJ databases">
        <title>Comparative genomics analysis reveals potential genetic determinants of host preference in Cryptosporidium xiaoi.</title>
        <authorList>
            <person name="Xiao L."/>
            <person name="Li J."/>
        </authorList>
    </citation>
    <scope>NUCLEOTIDE SEQUENCE [LARGE SCALE GENOMIC DNA]</scope>
    <source>
        <strain evidence="14 15">52996</strain>
    </source>
</reference>
<dbReference type="PANTHER" id="PTHR11767">
    <property type="entry name" value="INWARD RECTIFIER POTASSIUM CHANNEL"/>
    <property type="match status" value="1"/>
</dbReference>
<feature type="domain" description="Inward rectifier potassium channel C-terminal" evidence="13">
    <location>
        <begin position="277"/>
        <end position="372"/>
    </location>
</feature>
<keyword evidence="8 11" id="KW-0406">Ion transport</keyword>
<feature type="transmembrane region" description="Helical" evidence="12">
    <location>
        <begin position="154"/>
        <end position="179"/>
    </location>
</feature>
<feature type="transmembrane region" description="Helical" evidence="12">
    <location>
        <begin position="88"/>
        <end position="112"/>
    </location>
</feature>
<evidence type="ECO:0000256" key="11">
    <source>
        <dbReference type="RuleBase" id="RU003822"/>
    </source>
</evidence>
<keyword evidence="10 11" id="KW-0407">Ion channel</keyword>
<proteinExistence type="inferred from homology"/>
<dbReference type="PANTHER" id="PTHR11767:SF102">
    <property type="entry name" value="INWARDLY RECTIFYING POTASSIUM CHANNEL 1, ISOFORM F"/>
    <property type="match status" value="1"/>
</dbReference>
<keyword evidence="2 11" id="KW-0813">Transport</keyword>
<dbReference type="AlphaFoldDB" id="A0AAV9XYJ3"/>
<dbReference type="SUPFAM" id="SSF81296">
    <property type="entry name" value="E set domains"/>
    <property type="match status" value="1"/>
</dbReference>
<sequence>MEIDLNGKIKKIENAKSLKIEINDYDYKSMELNEGVILDKDMSNRNNDTSSLVMENGTLNILHQWDKFSQFVLFCIHDRFHVMLSMNWVSLILLVFFIYIIIATILAFLLFILTNGKASECIGSDKFGKIEYFFFAIETMFSIGYGSPRSPTCLVSNCFTPIMVITCSILNSITVGIFFTKFSDSNSRKWAICFSKELCGLGFQDNLKHNYGKKNSNIRINEITNDNCPFVISFRLINVTQEAFFSPELKLFIIFHHEAGLSIAEIKSFKLDVPLEFMETPVTVYIYSNDIDSPFNRFTLSDIRNQGHLFELMVLLRFFDNRTSKNIEIRKTWKLSNVYWGYKFAPIIRKPISPDGTMYQVGISDLNNIEPVLSETFY</sequence>
<feature type="transmembrane region" description="Helical" evidence="12">
    <location>
        <begin position="132"/>
        <end position="148"/>
    </location>
</feature>
<name>A0AAV9XYJ3_9CRYT</name>
<dbReference type="GO" id="GO:0034765">
    <property type="term" value="P:regulation of monoatomic ion transmembrane transport"/>
    <property type="evidence" value="ECO:0007669"/>
    <property type="project" value="TreeGrafter"/>
</dbReference>
<dbReference type="SUPFAM" id="SSF81324">
    <property type="entry name" value="Voltage-gated potassium channels"/>
    <property type="match status" value="1"/>
</dbReference>
<comment type="subcellular location">
    <subcellularLocation>
        <location evidence="1 11">Membrane</location>
        <topology evidence="1 11">Multi-pass membrane protein</topology>
    </subcellularLocation>
</comment>
<evidence type="ECO:0000256" key="12">
    <source>
        <dbReference type="SAM" id="Phobius"/>
    </source>
</evidence>
<dbReference type="Gene3D" id="1.10.287.70">
    <property type="match status" value="1"/>
</dbReference>
<dbReference type="InterPro" id="IPR014756">
    <property type="entry name" value="Ig_E-set"/>
</dbReference>
<dbReference type="Pfam" id="PF17655">
    <property type="entry name" value="IRK_C"/>
    <property type="match status" value="1"/>
</dbReference>
<protein>
    <recommendedName>
        <fullName evidence="13">Inward rectifier potassium channel C-terminal domain-containing protein</fullName>
    </recommendedName>
</protein>
<dbReference type="EMBL" id="JAWDEY010000032">
    <property type="protein sequence ID" value="KAK6588575.1"/>
    <property type="molecule type" value="Genomic_DNA"/>
</dbReference>
<comment type="caution">
    <text evidence="14">The sequence shown here is derived from an EMBL/GenBank/DDBJ whole genome shotgun (WGS) entry which is preliminary data.</text>
</comment>
<comment type="similarity">
    <text evidence="11">Belongs to the inward rectifier-type potassium channel (TC 1.A.2.1) family.</text>
</comment>
<organism evidence="14 15">
    <name type="scientific">Cryptosporidium xiaoi</name>
    <dbReference type="NCBI Taxonomy" id="659607"/>
    <lineage>
        <taxon>Eukaryota</taxon>
        <taxon>Sar</taxon>
        <taxon>Alveolata</taxon>
        <taxon>Apicomplexa</taxon>
        <taxon>Conoidasida</taxon>
        <taxon>Coccidia</taxon>
        <taxon>Eucoccidiorida</taxon>
        <taxon>Eimeriorina</taxon>
        <taxon>Cryptosporidiidae</taxon>
        <taxon>Cryptosporidium</taxon>
    </lineage>
</organism>
<dbReference type="GO" id="GO:0005242">
    <property type="term" value="F:inward rectifier potassium channel activity"/>
    <property type="evidence" value="ECO:0007669"/>
    <property type="project" value="InterPro"/>
</dbReference>
<keyword evidence="7 12" id="KW-1133">Transmembrane helix</keyword>
<dbReference type="InterPro" id="IPR041647">
    <property type="entry name" value="IRK_C"/>
</dbReference>
<keyword evidence="15" id="KW-1185">Reference proteome</keyword>
<keyword evidence="4 11" id="KW-0812">Transmembrane</keyword>
<gene>
    <name evidence="14" type="ORF">RS030_4619</name>
</gene>
<evidence type="ECO:0000313" key="15">
    <source>
        <dbReference type="Proteomes" id="UP001311799"/>
    </source>
</evidence>
<keyword evidence="9 12" id="KW-0472">Membrane</keyword>
<dbReference type="InterPro" id="IPR016449">
    <property type="entry name" value="K_chnl_inward-rec_Kir"/>
</dbReference>
<evidence type="ECO:0000256" key="3">
    <source>
        <dbReference type="ARBA" id="ARBA00022538"/>
    </source>
</evidence>
<evidence type="ECO:0000256" key="5">
    <source>
        <dbReference type="ARBA" id="ARBA00022882"/>
    </source>
</evidence>
<evidence type="ECO:0000256" key="2">
    <source>
        <dbReference type="ARBA" id="ARBA00022448"/>
    </source>
</evidence>
<dbReference type="Proteomes" id="UP001311799">
    <property type="component" value="Unassembled WGS sequence"/>
</dbReference>
<keyword evidence="5 11" id="KW-0851">Voltage-gated channel</keyword>
<keyword evidence="6 11" id="KW-0630">Potassium</keyword>
<evidence type="ECO:0000256" key="6">
    <source>
        <dbReference type="ARBA" id="ARBA00022958"/>
    </source>
</evidence>
<dbReference type="GO" id="GO:0034702">
    <property type="term" value="C:monoatomic ion channel complex"/>
    <property type="evidence" value="ECO:0007669"/>
    <property type="project" value="UniProtKB-KW"/>
</dbReference>
<dbReference type="GO" id="GO:0005886">
    <property type="term" value="C:plasma membrane"/>
    <property type="evidence" value="ECO:0007669"/>
    <property type="project" value="TreeGrafter"/>
</dbReference>
<accession>A0AAV9XYJ3</accession>
<evidence type="ECO:0000256" key="10">
    <source>
        <dbReference type="ARBA" id="ARBA00023303"/>
    </source>
</evidence>
<dbReference type="InterPro" id="IPR013518">
    <property type="entry name" value="K_chnl_inward-rec_Kir_cyto"/>
</dbReference>
<evidence type="ECO:0000256" key="4">
    <source>
        <dbReference type="ARBA" id="ARBA00022692"/>
    </source>
</evidence>
<evidence type="ECO:0000256" key="9">
    <source>
        <dbReference type="ARBA" id="ARBA00023136"/>
    </source>
</evidence>
<evidence type="ECO:0000256" key="1">
    <source>
        <dbReference type="ARBA" id="ARBA00004141"/>
    </source>
</evidence>